<gene>
    <name evidence="2" type="ORF">B0I28_101254</name>
</gene>
<protein>
    <submittedName>
        <fullName evidence="2">Uncharacterized protein</fullName>
    </submittedName>
</protein>
<organism evidence="2 3">
    <name type="scientific">Glycomyces artemisiae</name>
    <dbReference type="NCBI Taxonomy" id="1076443"/>
    <lineage>
        <taxon>Bacteria</taxon>
        <taxon>Bacillati</taxon>
        <taxon>Actinomycetota</taxon>
        <taxon>Actinomycetes</taxon>
        <taxon>Glycomycetales</taxon>
        <taxon>Glycomycetaceae</taxon>
        <taxon>Glycomyces</taxon>
    </lineage>
</organism>
<feature type="region of interest" description="Disordered" evidence="1">
    <location>
        <begin position="17"/>
        <end position="50"/>
    </location>
</feature>
<evidence type="ECO:0000313" key="3">
    <source>
        <dbReference type="Proteomes" id="UP000238176"/>
    </source>
</evidence>
<reference evidence="2 3" key="1">
    <citation type="submission" date="2018-03" db="EMBL/GenBank/DDBJ databases">
        <title>Genomic Encyclopedia of Type Strains, Phase III (KMG-III): the genomes of soil and plant-associated and newly described type strains.</title>
        <authorList>
            <person name="Whitman W."/>
        </authorList>
    </citation>
    <scope>NUCLEOTIDE SEQUENCE [LARGE SCALE GENOMIC DNA]</scope>
    <source>
        <strain evidence="2 3">CGMCC 4.7067</strain>
    </source>
</reference>
<comment type="caution">
    <text evidence="2">The sequence shown here is derived from an EMBL/GenBank/DDBJ whole genome shotgun (WGS) entry which is preliminary data.</text>
</comment>
<proteinExistence type="predicted"/>
<sequence>MPVVRGIGWACAAGLRRRSGRGSGDQRRRSAGSVRRALPGRGGVGSRWRWPARGGAAPTAGAGAAAGVAWSWCAWCVTSFAGAASRPPGIRPLSAGARPRCRCRCRAGPRRCGFRGLPCPSCPPVLLSFPPAPVSVPVSGSDQFWGPGPRPPVPGPAMLSPGGCSLPWAYSMPGGVGAPVTGVCSRPPRGDASRWACWLPVGRVRPSGQASPVSGECVPVGRLAPVSGWCGGGPWPQWCEFVRVGVVSRCRVLECPAGCDAAPTRMSRLVRRVVRPVGRLVFRSCAS</sequence>
<name>A0A2T0UVJ4_9ACTN</name>
<dbReference type="AlphaFoldDB" id="A0A2T0UVJ4"/>
<dbReference type="Proteomes" id="UP000238176">
    <property type="component" value="Unassembled WGS sequence"/>
</dbReference>
<dbReference type="EMBL" id="PVTJ01000001">
    <property type="protein sequence ID" value="PRY61930.1"/>
    <property type="molecule type" value="Genomic_DNA"/>
</dbReference>
<evidence type="ECO:0000313" key="2">
    <source>
        <dbReference type="EMBL" id="PRY61930.1"/>
    </source>
</evidence>
<keyword evidence="3" id="KW-1185">Reference proteome</keyword>
<accession>A0A2T0UVJ4</accession>
<evidence type="ECO:0000256" key="1">
    <source>
        <dbReference type="SAM" id="MobiDB-lite"/>
    </source>
</evidence>